<accession>A0A8D5GCB4</accession>
<evidence type="ECO:0000313" key="14">
    <source>
        <dbReference type="Proteomes" id="UP000826722"/>
    </source>
</evidence>
<evidence type="ECO:0000313" key="13">
    <source>
        <dbReference type="EMBL" id="BCM23919.1"/>
    </source>
</evidence>
<organism evidence="13 14">
    <name type="scientific">Methyloradius palustris</name>
    <dbReference type="NCBI Taxonomy" id="2778876"/>
    <lineage>
        <taxon>Bacteria</taxon>
        <taxon>Pseudomonadati</taxon>
        <taxon>Pseudomonadota</taxon>
        <taxon>Betaproteobacteria</taxon>
        <taxon>Nitrosomonadales</taxon>
        <taxon>Methylophilaceae</taxon>
        <taxon>Methyloradius</taxon>
    </lineage>
</organism>
<dbReference type="RefSeq" id="WP_221764493.1">
    <property type="nucleotide sequence ID" value="NZ_AP024110.1"/>
</dbReference>
<dbReference type="NCBIfam" id="TIGR01670">
    <property type="entry name" value="KdsC-phosphatas"/>
    <property type="match status" value="1"/>
</dbReference>
<evidence type="ECO:0000256" key="9">
    <source>
        <dbReference type="ARBA" id="ARBA00022842"/>
    </source>
</evidence>
<dbReference type="Pfam" id="PF08282">
    <property type="entry name" value="Hydrolase_3"/>
    <property type="match status" value="1"/>
</dbReference>
<comment type="cofactor">
    <cofactor evidence="2 12">
        <name>Mg(2+)</name>
        <dbReference type="ChEBI" id="CHEBI:18420"/>
    </cofactor>
</comment>
<keyword evidence="7 12" id="KW-0479">Metal-binding</keyword>
<evidence type="ECO:0000256" key="6">
    <source>
        <dbReference type="ARBA" id="ARBA00020092"/>
    </source>
</evidence>
<dbReference type="SUPFAM" id="SSF56784">
    <property type="entry name" value="HAD-like"/>
    <property type="match status" value="1"/>
</dbReference>
<keyword evidence="14" id="KW-1185">Reference proteome</keyword>
<protein>
    <recommendedName>
        <fullName evidence="6">3-deoxy-D-manno-octulosonate 8-phosphate phosphatase KdsC</fullName>
        <ecNumber evidence="5">3.1.3.45</ecNumber>
    </recommendedName>
    <alternativeName>
        <fullName evidence="11">KDO 8-P phosphatase</fullName>
    </alternativeName>
</protein>
<evidence type="ECO:0000256" key="10">
    <source>
        <dbReference type="ARBA" id="ARBA00022985"/>
    </source>
</evidence>
<dbReference type="GO" id="GO:0019143">
    <property type="term" value="F:3-deoxy-manno-octulosonate-8-phosphatase activity"/>
    <property type="evidence" value="ECO:0007669"/>
    <property type="project" value="UniProtKB-EC"/>
</dbReference>
<keyword evidence="8" id="KW-0378">Hydrolase</keyword>
<evidence type="ECO:0000256" key="5">
    <source>
        <dbReference type="ARBA" id="ARBA00013066"/>
    </source>
</evidence>
<dbReference type="KEGG" id="mpau:ZMTM_01780"/>
<comment type="similarity">
    <text evidence="3">Belongs to the KdsC family.</text>
</comment>
<dbReference type="Proteomes" id="UP000826722">
    <property type="component" value="Chromosome"/>
</dbReference>
<evidence type="ECO:0000256" key="4">
    <source>
        <dbReference type="ARBA" id="ARBA00011881"/>
    </source>
</evidence>
<dbReference type="InterPro" id="IPR036412">
    <property type="entry name" value="HAD-like_sf"/>
</dbReference>
<gene>
    <name evidence="13" type="ORF">ZMTM_01780</name>
</gene>
<dbReference type="CDD" id="cd01630">
    <property type="entry name" value="HAD_KDO-like"/>
    <property type="match status" value="1"/>
</dbReference>
<dbReference type="SFLD" id="SFLDG01138">
    <property type="entry name" value="C1.6.2:_Deoxy-d-mannose-octulo"/>
    <property type="match status" value="1"/>
</dbReference>
<dbReference type="SFLD" id="SFLDS00003">
    <property type="entry name" value="Haloacid_Dehalogenase"/>
    <property type="match status" value="1"/>
</dbReference>
<comment type="subunit">
    <text evidence="4">Homotetramer.</text>
</comment>
<comment type="catalytic activity">
    <reaction evidence="1">
        <text>3-deoxy-alpha-D-manno-2-octulosonate-8-phosphate + H2O = 3-deoxy-alpha-D-manno-oct-2-ulosonate + phosphate</text>
        <dbReference type="Rhea" id="RHEA:11500"/>
        <dbReference type="ChEBI" id="CHEBI:15377"/>
        <dbReference type="ChEBI" id="CHEBI:43474"/>
        <dbReference type="ChEBI" id="CHEBI:85985"/>
        <dbReference type="ChEBI" id="CHEBI:85986"/>
        <dbReference type="EC" id="3.1.3.45"/>
    </reaction>
</comment>
<dbReference type="EC" id="3.1.3.45" evidence="5"/>
<evidence type="ECO:0000256" key="8">
    <source>
        <dbReference type="ARBA" id="ARBA00022801"/>
    </source>
</evidence>
<feature type="binding site" evidence="12">
    <location>
        <position position="16"/>
    </location>
    <ligand>
        <name>Mg(2+)</name>
        <dbReference type="ChEBI" id="CHEBI:18420"/>
    </ligand>
</feature>
<evidence type="ECO:0000256" key="7">
    <source>
        <dbReference type="ARBA" id="ARBA00022723"/>
    </source>
</evidence>
<dbReference type="InterPro" id="IPR010023">
    <property type="entry name" value="KdsC_fam"/>
</dbReference>
<dbReference type="InterPro" id="IPR050793">
    <property type="entry name" value="CMP-NeuNAc_synthase"/>
</dbReference>
<feature type="binding site" evidence="12">
    <location>
        <position position="111"/>
    </location>
    <ligand>
        <name>Mg(2+)</name>
        <dbReference type="ChEBI" id="CHEBI:18420"/>
    </ligand>
</feature>
<feature type="binding site" evidence="12">
    <location>
        <position position="18"/>
    </location>
    <ligand>
        <name>substrate</name>
    </ligand>
</feature>
<dbReference type="SFLD" id="SFLDG01136">
    <property type="entry name" value="C1.6:_Phosphoserine_Phosphatas"/>
    <property type="match status" value="1"/>
</dbReference>
<name>A0A8D5GCB4_9PROT</name>
<keyword evidence="10" id="KW-0448">Lipopolysaccharide biosynthesis</keyword>
<dbReference type="EMBL" id="AP024110">
    <property type="protein sequence ID" value="BCM23919.1"/>
    <property type="molecule type" value="Genomic_DNA"/>
</dbReference>
<proteinExistence type="inferred from homology"/>
<dbReference type="PIRSF" id="PIRSF006118">
    <property type="entry name" value="KDO8-P_Ptase"/>
    <property type="match status" value="1"/>
</dbReference>
<dbReference type="Gene3D" id="3.40.50.1000">
    <property type="entry name" value="HAD superfamily/HAD-like"/>
    <property type="match status" value="1"/>
</dbReference>
<evidence type="ECO:0000256" key="2">
    <source>
        <dbReference type="ARBA" id="ARBA00001946"/>
    </source>
</evidence>
<keyword evidence="9 12" id="KW-0460">Magnesium</keyword>
<sequence>MNVEERAKRIKLIVFDIDGVMTNGGLMLGDDGLESKVFHSQDGLGLKLLKNTGIQMGIVTGRTSQVVMKRAANIGIKPEYIYQGVEDKLEAFDDLIKKLNLSYETSAFMGDDVIDLPPMRRAGLGVTVPHAMPLVKEHAHYITTREAGFGAVRELCELIMKAQGTFDGQMAKFLK</sequence>
<evidence type="ECO:0000256" key="3">
    <source>
        <dbReference type="ARBA" id="ARBA00005893"/>
    </source>
</evidence>
<evidence type="ECO:0000256" key="12">
    <source>
        <dbReference type="PIRSR" id="PIRSR006118-2"/>
    </source>
</evidence>
<evidence type="ECO:0000256" key="1">
    <source>
        <dbReference type="ARBA" id="ARBA00000898"/>
    </source>
</evidence>
<dbReference type="GO" id="GO:0009103">
    <property type="term" value="P:lipopolysaccharide biosynthetic process"/>
    <property type="evidence" value="ECO:0007669"/>
    <property type="project" value="UniProtKB-KW"/>
</dbReference>
<reference evidence="13" key="1">
    <citation type="journal article" date="2021" name="Arch. Microbiol.">
        <title>Methyloradius palustris gen. nov., sp. nov., a methanol-oxidizing bacterium isolated from snow.</title>
        <authorList>
            <person name="Miyadera T."/>
            <person name="Kojima H."/>
            <person name="Fukui M."/>
        </authorList>
    </citation>
    <scope>NUCLEOTIDE SEQUENCE</scope>
    <source>
        <strain evidence="13">Zm11</strain>
    </source>
</reference>
<dbReference type="FunFam" id="3.40.50.1000:FF:000029">
    <property type="entry name" value="3-deoxy-D-manno-octulosonate 8-phosphate phosphatase KdsC"/>
    <property type="match status" value="1"/>
</dbReference>
<dbReference type="PANTHER" id="PTHR21485">
    <property type="entry name" value="HAD SUPERFAMILY MEMBERS CMAS AND KDSC"/>
    <property type="match status" value="1"/>
</dbReference>
<evidence type="ECO:0000256" key="11">
    <source>
        <dbReference type="ARBA" id="ARBA00031051"/>
    </source>
</evidence>
<dbReference type="InterPro" id="IPR023214">
    <property type="entry name" value="HAD_sf"/>
</dbReference>
<dbReference type="AlphaFoldDB" id="A0A8D5GCB4"/>
<dbReference type="GO" id="GO:0008781">
    <property type="term" value="F:N-acylneuraminate cytidylyltransferase activity"/>
    <property type="evidence" value="ECO:0007669"/>
    <property type="project" value="TreeGrafter"/>
</dbReference>
<dbReference type="PANTHER" id="PTHR21485:SF6">
    <property type="entry name" value="N-ACYLNEURAMINATE CYTIDYLYLTRANSFERASE-RELATED"/>
    <property type="match status" value="1"/>
</dbReference>
<dbReference type="GO" id="GO:0046872">
    <property type="term" value="F:metal ion binding"/>
    <property type="evidence" value="ECO:0007669"/>
    <property type="project" value="UniProtKB-KW"/>
</dbReference>